<evidence type="ECO:0000313" key="1">
    <source>
        <dbReference type="EMBL" id="MDH7637348.1"/>
    </source>
</evidence>
<protein>
    <submittedName>
        <fullName evidence="1">Nucleotidyltransferase domain-containing protein</fullName>
    </submittedName>
</protein>
<dbReference type="EMBL" id="JARYGZ010000001">
    <property type="protein sequence ID" value="MDH7637348.1"/>
    <property type="molecule type" value="Genomic_DNA"/>
</dbReference>
<sequence>MTPVLDTAIAPAIRSDIQARLDRIEADHDVRLLMAVESGSRAWGFPSPDSDYDVRFVYVRPRDWYLSLSPGRDVIETPIEDDIDLNGWDVRKALGLLLKSNAVVNEWIQSPIRYRPDDPFITKIAALADRVLDARALAHHYSRLGRDAADRWLDGIDDVPVKRYFYALRPALAIRVLRLHQGIRPPMNLQALVAMAELPGAMVSQIETLVAAKARTNERDNGARVPDLDRLIRDEIGRASDLPKPDPDARWRDEADKLFLELVNT</sequence>
<dbReference type="PANTHER" id="PTHR34817:SF2">
    <property type="entry name" value="NUCLEOTIDYLTRANSFERASE"/>
    <property type="match status" value="1"/>
</dbReference>
<name>A0ABT6MX20_9SPHN</name>
<reference evidence="1" key="1">
    <citation type="submission" date="2023-04" db="EMBL/GenBank/DDBJ databases">
        <title>Sphingomonas sp. MAHUQ-71 isolated from rice field.</title>
        <authorList>
            <person name="Huq M.A."/>
        </authorList>
    </citation>
    <scope>NUCLEOTIDE SEQUENCE</scope>
    <source>
        <strain evidence="1">MAHUQ-71</strain>
    </source>
</reference>
<dbReference type="Pfam" id="PF10127">
    <property type="entry name" value="RlaP"/>
    <property type="match status" value="1"/>
</dbReference>
<proteinExistence type="predicted"/>
<evidence type="ECO:0000313" key="2">
    <source>
        <dbReference type="Proteomes" id="UP001160625"/>
    </source>
</evidence>
<comment type="caution">
    <text evidence="1">The sequence shown here is derived from an EMBL/GenBank/DDBJ whole genome shotgun (WGS) entry which is preliminary data.</text>
</comment>
<dbReference type="InterPro" id="IPR018775">
    <property type="entry name" value="RlaP"/>
</dbReference>
<keyword evidence="2" id="KW-1185">Reference proteome</keyword>
<dbReference type="RefSeq" id="WP_281042705.1">
    <property type="nucleotide sequence ID" value="NZ_JARYGZ010000001.1"/>
</dbReference>
<gene>
    <name evidence="1" type="ORF">QGN17_01270</name>
</gene>
<dbReference type="PANTHER" id="PTHR34817">
    <property type="entry name" value="NUCLEOTIDYLTRANSFERASE"/>
    <property type="match status" value="1"/>
</dbReference>
<dbReference type="Proteomes" id="UP001160625">
    <property type="component" value="Unassembled WGS sequence"/>
</dbReference>
<organism evidence="1 2">
    <name type="scientific">Sphingomonas oryzagri</name>
    <dbReference type="NCBI Taxonomy" id="3042314"/>
    <lineage>
        <taxon>Bacteria</taxon>
        <taxon>Pseudomonadati</taxon>
        <taxon>Pseudomonadota</taxon>
        <taxon>Alphaproteobacteria</taxon>
        <taxon>Sphingomonadales</taxon>
        <taxon>Sphingomonadaceae</taxon>
        <taxon>Sphingomonas</taxon>
    </lineage>
</organism>
<accession>A0ABT6MX20</accession>